<dbReference type="AlphaFoldDB" id="A0A7C8M1H0"/>
<dbReference type="EMBL" id="JAADJZ010000035">
    <property type="protein sequence ID" value="KAF2865199.1"/>
    <property type="molecule type" value="Genomic_DNA"/>
</dbReference>
<evidence type="ECO:0000313" key="1">
    <source>
        <dbReference type="EMBL" id="KAF2865199.1"/>
    </source>
</evidence>
<organism evidence="1 2">
    <name type="scientific">Massariosphaeria phaeospora</name>
    <dbReference type="NCBI Taxonomy" id="100035"/>
    <lineage>
        <taxon>Eukaryota</taxon>
        <taxon>Fungi</taxon>
        <taxon>Dikarya</taxon>
        <taxon>Ascomycota</taxon>
        <taxon>Pezizomycotina</taxon>
        <taxon>Dothideomycetes</taxon>
        <taxon>Pleosporomycetidae</taxon>
        <taxon>Pleosporales</taxon>
        <taxon>Pleosporales incertae sedis</taxon>
        <taxon>Massariosphaeria</taxon>
    </lineage>
</organism>
<dbReference type="Proteomes" id="UP000481861">
    <property type="component" value="Unassembled WGS sequence"/>
</dbReference>
<keyword evidence="2" id="KW-1185">Reference proteome</keyword>
<accession>A0A7C8M1H0</accession>
<name>A0A7C8M1H0_9PLEO</name>
<proteinExistence type="predicted"/>
<sequence length="70" mass="7892">MRPMRAQDKTNPSASNATVYSGDTAISNYQRALWTLIRFRMPTSQCTLMVDKRSSPEYTVDGFQARIATS</sequence>
<evidence type="ECO:0000313" key="2">
    <source>
        <dbReference type="Proteomes" id="UP000481861"/>
    </source>
</evidence>
<comment type="caution">
    <text evidence="1">The sequence shown here is derived from an EMBL/GenBank/DDBJ whole genome shotgun (WGS) entry which is preliminary data.</text>
</comment>
<gene>
    <name evidence="1" type="ORF">BDV95DRAFT_587047</name>
</gene>
<protein>
    <submittedName>
        <fullName evidence="1">Uncharacterized protein</fullName>
    </submittedName>
</protein>
<reference evidence="1 2" key="1">
    <citation type="submission" date="2020-01" db="EMBL/GenBank/DDBJ databases">
        <authorList>
            <consortium name="DOE Joint Genome Institute"/>
            <person name="Haridas S."/>
            <person name="Albert R."/>
            <person name="Binder M."/>
            <person name="Bloem J."/>
            <person name="Labutti K."/>
            <person name="Salamov A."/>
            <person name="Andreopoulos B."/>
            <person name="Baker S.E."/>
            <person name="Barry K."/>
            <person name="Bills G."/>
            <person name="Bluhm B.H."/>
            <person name="Cannon C."/>
            <person name="Castanera R."/>
            <person name="Culley D.E."/>
            <person name="Daum C."/>
            <person name="Ezra D."/>
            <person name="Gonzalez J.B."/>
            <person name="Henrissat B."/>
            <person name="Kuo A."/>
            <person name="Liang C."/>
            <person name="Lipzen A."/>
            <person name="Lutzoni F."/>
            <person name="Magnuson J."/>
            <person name="Mondo S."/>
            <person name="Nolan M."/>
            <person name="Ohm R."/>
            <person name="Pangilinan J."/>
            <person name="Park H.-J.H."/>
            <person name="Ramirez L."/>
            <person name="Alfaro M."/>
            <person name="Sun H."/>
            <person name="Tritt A."/>
            <person name="Yoshinaga Y."/>
            <person name="Zwiers L.-H.L."/>
            <person name="Turgeon B.G."/>
            <person name="Goodwin S.B."/>
            <person name="Spatafora J.W."/>
            <person name="Crous P.W."/>
            <person name="Grigoriev I.V."/>
        </authorList>
    </citation>
    <scope>NUCLEOTIDE SEQUENCE [LARGE SCALE GENOMIC DNA]</scope>
    <source>
        <strain evidence="1 2">CBS 611.86</strain>
    </source>
</reference>